<feature type="non-terminal residue" evidence="1">
    <location>
        <position position="43"/>
    </location>
</feature>
<dbReference type="EMBL" id="CATNWA010017405">
    <property type="protein sequence ID" value="CAI9600255.1"/>
    <property type="molecule type" value="Genomic_DNA"/>
</dbReference>
<organism evidence="1 2">
    <name type="scientific">Staurois parvus</name>
    <dbReference type="NCBI Taxonomy" id="386267"/>
    <lineage>
        <taxon>Eukaryota</taxon>
        <taxon>Metazoa</taxon>
        <taxon>Chordata</taxon>
        <taxon>Craniata</taxon>
        <taxon>Vertebrata</taxon>
        <taxon>Euteleostomi</taxon>
        <taxon>Amphibia</taxon>
        <taxon>Batrachia</taxon>
        <taxon>Anura</taxon>
        <taxon>Neobatrachia</taxon>
        <taxon>Ranoidea</taxon>
        <taxon>Ranidae</taxon>
        <taxon>Staurois</taxon>
    </lineage>
</organism>
<name>A0ABN9FW79_9NEOB</name>
<dbReference type="Proteomes" id="UP001162483">
    <property type="component" value="Unassembled WGS sequence"/>
</dbReference>
<reference evidence="1" key="1">
    <citation type="submission" date="2023-05" db="EMBL/GenBank/DDBJ databases">
        <authorList>
            <person name="Stuckert A."/>
        </authorList>
    </citation>
    <scope>NUCLEOTIDE SEQUENCE</scope>
</reference>
<gene>
    <name evidence="1" type="ORF">SPARVUS_LOCUS12718600</name>
</gene>
<proteinExistence type="predicted"/>
<accession>A0ABN9FW79</accession>
<protein>
    <submittedName>
        <fullName evidence="1">Uncharacterized protein</fullName>
    </submittedName>
</protein>
<comment type="caution">
    <text evidence="1">The sequence shown here is derived from an EMBL/GenBank/DDBJ whole genome shotgun (WGS) entry which is preliminary data.</text>
</comment>
<keyword evidence="2" id="KW-1185">Reference proteome</keyword>
<evidence type="ECO:0000313" key="1">
    <source>
        <dbReference type="EMBL" id="CAI9600255.1"/>
    </source>
</evidence>
<evidence type="ECO:0000313" key="2">
    <source>
        <dbReference type="Proteomes" id="UP001162483"/>
    </source>
</evidence>
<sequence>MVRTCREQEEFLRSASGTEQQLHRLGDCSLSLHITSVLPTNVV</sequence>